<feature type="domain" description="Reverse transcriptase Ty1/copia-type" evidence="1">
    <location>
        <begin position="9"/>
        <end position="91"/>
    </location>
</feature>
<evidence type="ECO:0000313" key="2">
    <source>
        <dbReference type="EMBL" id="JAC03702.1"/>
    </source>
</evidence>
<accession>W8C8P1</accession>
<dbReference type="CDD" id="cd09272">
    <property type="entry name" value="RNase_HI_RT_Ty1"/>
    <property type="match status" value="1"/>
</dbReference>
<dbReference type="PANTHER" id="PTHR11439:SF483">
    <property type="entry name" value="PEPTIDE SYNTHASE GLIP-LIKE, PUTATIVE (AFU_ORTHOLOGUE AFUA_3G12920)-RELATED"/>
    <property type="match status" value="1"/>
</dbReference>
<proteinExistence type="evidence at transcript level"/>
<dbReference type="InterPro" id="IPR043502">
    <property type="entry name" value="DNA/RNA_pol_sf"/>
</dbReference>
<protein>
    <submittedName>
        <fullName evidence="2">Retrovirus-related Pol polyprotein from transposon TNT 1-94</fullName>
    </submittedName>
</protein>
<reference evidence="2" key="1">
    <citation type="submission" date="2013-07" db="EMBL/GenBank/DDBJ databases">
        <authorList>
            <person name="Geib S."/>
        </authorList>
    </citation>
    <scope>NUCLEOTIDE SEQUENCE</scope>
</reference>
<reference evidence="2" key="2">
    <citation type="journal article" date="2014" name="BMC Genomics">
        <title>A genomic perspective to assessing quality of mass-reared SIT flies used in Mediterranean fruit fly (Ceratitis capitata) eradication in California.</title>
        <authorList>
            <person name="Calla B."/>
            <person name="Hall B."/>
            <person name="Hou S."/>
            <person name="Geib S.M."/>
        </authorList>
    </citation>
    <scope>NUCLEOTIDE SEQUENCE</scope>
</reference>
<dbReference type="InterPro" id="IPR013103">
    <property type="entry name" value="RVT_2"/>
</dbReference>
<organism evidence="2">
    <name type="scientific">Ceratitis capitata</name>
    <name type="common">Mediterranean fruit fly</name>
    <name type="synonym">Tephritis capitata</name>
    <dbReference type="NCBI Taxonomy" id="7213"/>
    <lineage>
        <taxon>Eukaryota</taxon>
        <taxon>Metazoa</taxon>
        <taxon>Ecdysozoa</taxon>
        <taxon>Arthropoda</taxon>
        <taxon>Hexapoda</taxon>
        <taxon>Insecta</taxon>
        <taxon>Pterygota</taxon>
        <taxon>Neoptera</taxon>
        <taxon>Endopterygota</taxon>
        <taxon>Diptera</taxon>
        <taxon>Brachycera</taxon>
        <taxon>Muscomorpha</taxon>
        <taxon>Tephritoidea</taxon>
        <taxon>Tephritidae</taxon>
        <taxon>Ceratitis</taxon>
        <taxon>Ceratitis</taxon>
    </lineage>
</organism>
<dbReference type="GO" id="GO:0071897">
    <property type="term" value="P:DNA biosynthetic process"/>
    <property type="evidence" value="ECO:0007669"/>
    <property type="project" value="UniProtKB-ARBA"/>
</dbReference>
<feature type="non-terminal residue" evidence="2">
    <location>
        <position position="330"/>
    </location>
</feature>
<evidence type="ECO:0000259" key="1">
    <source>
        <dbReference type="Pfam" id="PF07727"/>
    </source>
</evidence>
<dbReference type="EMBL" id="GAMC01002854">
    <property type="protein sequence ID" value="JAC03702.1"/>
    <property type="molecule type" value="mRNA"/>
</dbReference>
<dbReference type="AlphaFoldDB" id="W8C8P1"/>
<name>W8C8P1_CERCA</name>
<feature type="non-terminal residue" evidence="2">
    <location>
        <position position="1"/>
    </location>
</feature>
<sequence length="330" mass="37863">IKRERGFTCLIGLYVDDMLLACSNSRQMQQIFQQLSEYVEVVNRGPVSSYLGMQIERDECTGAISIHQESYVRQLLKSWGMESCKPSSTPWVEGTLLRKCESQCTNIETKQYQSLIGGLMYLAVISRPDIAHVVSKLSQFNNHPHEEHFKAAKHVLRYLQHTANAKITYTESDTNLTCFTDSDWAGDVTDRKSYTGYVVFMSSGPISWESRKQSIVALSTMEAEYVALCQGAKDVVFLRTLLQEMGFNDFVNESTDMFCDNQSAQFLLKNPMVHKRSKHIDLRFHYVREVFEKGYIQVNYVSSELNTADIMTKCLKKTKHQYGCKLLRLT</sequence>
<dbReference type="SUPFAM" id="SSF56672">
    <property type="entry name" value="DNA/RNA polymerases"/>
    <property type="match status" value="1"/>
</dbReference>
<dbReference type="Pfam" id="PF07727">
    <property type="entry name" value="RVT_2"/>
    <property type="match status" value="1"/>
</dbReference>
<dbReference type="PANTHER" id="PTHR11439">
    <property type="entry name" value="GAG-POL-RELATED RETROTRANSPOSON"/>
    <property type="match status" value="1"/>
</dbReference>
<gene>
    <name evidence="2" type="primary">POLX</name>
</gene>